<keyword evidence="2" id="KW-0812">Transmembrane</keyword>
<dbReference type="Pfam" id="PF11906">
    <property type="entry name" value="DUF3426"/>
    <property type="match status" value="1"/>
</dbReference>
<feature type="compositionally biased region" description="Basic and acidic residues" evidence="1">
    <location>
        <begin position="222"/>
        <end position="234"/>
    </location>
</feature>
<comment type="caution">
    <text evidence="4">The sequence shown here is derived from an EMBL/GenBank/DDBJ whole genome shotgun (WGS) entry which is preliminary data.</text>
</comment>
<protein>
    <submittedName>
        <fullName evidence="4">DUF3426 domain-containing protein</fullName>
    </submittedName>
</protein>
<feature type="compositionally biased region" description="Low complexity" evidence="1">
    <location>
        <begin position="72"/>
        <end position="85"/>
    </location>
</feature>
<dbReference type="InterPro" id="IPR011723">
    <property type="entry name" value="Znf/thioredoxin_put"/>
</dbReference>
<evidence type="ECO:0000256" key="2">
    <source>
        <dbReference type="SAM" id="Phobius"/>
    </source>
</evidence>
<gene>
    <name evidence="4" type="ORF">PQR62_10430</name>
</gene>
<feature type="region of interest" description="Disordered" evidence="1">
    <location>
        <begin position="260"/>
        <end position="290"/>
    </location>
</feature>
<organism evidence="4 5">
    <name type="scientific">Herbaspirillum lusitanum</name>
    <dbReference type="NCBI Taxonomy" id="213312"/>
    <lineage>
        <taxon>Bacteria</taxon>
        <taxon>Pseudomonadati</taxon>
        <taxon>Pseudomonadota</taxon>
        <taxon>Betaproteobacteria</taxon>
        <taxon>Burkholderiales</taxon>
        <taxon>Oxalobacteraceae</taxon>
        <taxon>Herbaspirillum</taxon>
    </lineage>
</organism>
<feature type="compositionally biased region" description="Basic and acidic residues" evidence="1">
    <location>
        <begin position="263"/>
        <end position="280"/>
    </location>
</feature>
<dbReference type="Pfam" id="PF13719">
    <property type="entry name" value="Zn_ribbon_5"/>
    <property type="match status" value="1"/>
</dbReference>
<feature type="region of interest" description="Disordered" evidence="1">
    <location>
        <begin position="55"/>
        <end position="104"/>
    </location>
</feature>
<evidence type="ECO:0000256" key="1">
    <source>
        <dbReference type="SAM" id="MobiDB-lite"/>
    </source>
</evidence>
<dbReference type="InterPro" id="IPR021834">
    <property type="entry name" value="DUF3426"/>
</dbReference>
<feature type="domain" description="Zinc finger/thioredoxin putative" evidence="3">
    <location>
        <begin position="3"/>
        <end position="38"/>
    </location>
</feature>
<keyword evidence="2" id="KW-0472">Membrane</keyword>
<keyword evidence="2" id="KW-1133">Transmembrane helix</keyword>
<feature type="compositionally biased region" description="Pro residues" evidence="1">
    <location>
        <begin position="94"/>
        <end position="104"/>
    </location>
</feature>
<feature type="region of interest" description="Disordered" evidence="1">
    <location>
        <begin position="222"/>
        <end position="246"/>
    </location>
</feature>
<dbReference type="Proteomes" id="UP001629246">
    <property type="component" value="Unassembled WGS sequence"/>
</dbReference>
<evidence type="ECO:0000259" key="3">
    <source>
        <dbReference type="Pfam" id="PF13719"/>
    </source>
</evidence>
<proteinExistence type="predicted"/>
<dbReference type="RefSeq" id="WP_408157559.1">
    <property type="nucleotide sequence ID" value="NZ_JAQQFM010000004.1"/>
</dbReference>
<evidence type="ECO:0000313" key="5">
    <source>
        <dbReference type="Proteomes" id="UP001629246"/>
    </source>
</evidence>
<dbReference type="NCBIfam" id="TIGR02098">
    <property type="entry name" value="MJ0042_CXXC"/>
    <property type="match status" value="1"/>
</dbReference>
<accession>A0ABW9A8E8</accession>
<sequence length="459" mass="48385">MALATQCPHCFTSFRVASDQLKLRGGLVRCGNCKQVFNGNDYLIDPAVADAQVQAAPSSPAAPTPPKSEGKAVASAAPATPSPFSGLAFSERPAMPPPGQNFAPQPVPPSRIPLPAAGPGVANAPANAVPAQVTPNVFRSGASHEYLDAAAEAEASDAAAIPDLDSELTRGNQAFAYVSPQDPAFALPKTRSIDFNIPEHGANAGLAEAAGTMPVRTAIKDAGAESETWRDEASAGHGQNDSAGSMHAEEAIAATAIDAAQAHPEDDHEDAGHDDAHAPDQADEPDEPAFVKKAERREKLGRIARAVMIVLACVLAPALLLQATYYWRNQIAATVPALRPLLAAACAGLHCTVGLPTEVEKLSLESSELQLVPPNTNIYTLSVVLRNRGASAQAWPHIELTLNNDDEKAVVRRAFRPREYLSQAQIDNGIPGDSEQQLKLTFELSNAAPSGYRIYLFYP</sequence>
<dbReference type="EMBL" id="JAQQFM010000004">
    <property type="protein sequence ID" value="MFL9924684.1"/>
    <property type="molecule type" value="Genomic_DNA"/>
</dbReference>
<reference evidence="4 5" key="1">
    <citation type="journal article" date="2024" name="Chem. Sci.">
        <title>Discovery of megapolipeptins by genome mining of a Burkholderiales bacteria collection.</title>
        <authorList>
            <person name="Paulo B.S."/>
            <person name="Recchia M.J.J."/>
            <person name="Lee S."/>
            <person name="Fergusson C.H."/>
            <person name="Romanowski S.B."/>
            <person name="Hernandez A."/>
            <person name="Krull N."/>
            <person name="Liu D.Y."/>
            <person name="Cavanagh H."/>
            <person name="Bos A."/>
            <person name="Gray C.A."/>
            <person name="Murphy B.T."/>
            <person name="Linington R.G."/>
            <person name="Eustaquio A.S."/>
        </authorList>
    </citation>
    <scope>NUCLEOTIDE SEQUENCE [LARGE SCALE GENOMIC DNA]</scope>
    <source>
        <strain evidence="4 5">RL21-008-BIB-A</strain>
    </source>
</reference>
<feature type="transmembrane region" description="Helical" evidence="2">
    <location>
        <begin position="306"/>
        <end position="327"/>
    </location>
</feature>
<evidence type="ECO:0000313" key="4">
    <source>
        <dbReference type="EMBL" id="MFL9924684.1"/>
    </source>
</evidence>
<name>A0ABW9A8E8_9BURK</name>
<keyword evidence="5" id="KW-1185">Reference proteome</keyword>